<accession>A0A8S0VUK5</accession>
<name>A0A8S0VUK5_CYCAE</name>
<sequence length="601" mass="66895">MTACRRQNPLRRSKMCELPVELLSEIFDLCVLATIEPGVNSNDPSAPLNINTETIRVPLTLSSVNRRWRQIALSQASLWANICITEELISQRHLDGRHITTCLARSRHHPLTILIDSRDPDWDFTEADVGIDVETTLCSVLFTPTHMSKVIALLLPQLPRWRALTILTDTWAPMHAALTSMNLYIIRLGAPQLESLILMRCNDFVSFADRFQPENLKDPGFLSGGREEAANMLPSLKHLALAGVHVDWDALAASSADLTYLQLSSHAANVRPAVEQFHRLLQANPNLRELCLSGSGPQERETDVLHRVVPSCEQVHLPSLKEITLGYRKEHEGETLFRMLDAPNLQTLTLEDATYPADPVDVNAGSMLVYLATRESPDSTSVYKAGYSPPAEVQPQLVCSRCSLDNAEQRTTRAAFPLLQRLTMKNLKALHYPFRTFFNAHAHLQHVELDGMTVLPVYALIPGVGRSVSSNELTCPCPRLRSLCLKSTEHMAVHDLDFVFHQLGDLREARGALPLAKAEIHVDGELHAKSLRMSAEYASARTKFVVVDGSAGGEEVDMEVVTTEEKRETTVSYGYHGRTNESGLPRTPVPYMVPQQPITAH</sequence>
<evidence type="ECO:0000313" key="2">
    <source>
        <dbReference type="EMBL" id="CAA7270409.1"/>
    </source>
</evidence>
<proteinExistence type="predicted"/>
<evidence type="ECO:0000313" key="3">
    <source>
        <dbReference type="Proteomes" id="UP000467700"/>
    </source>
</evidence>
<dbReference type="Gene3D" id="3.80.10.10">
    <property type="entry name" value="Ribonuclease Inhibitor"/>
    <property type="match status" value="1"/>
</dbReference>
<dbReference type="Proteomes" id="UP000467700">
    <property type="component" value="Unassembled WGS sequence"/>
</dbReference>
<comment type="caution">
    <text evidence="2">The sequence shown here is derived from an EMBL/GenBank/DDBJ whole genome shotgun (WGS) entry which is preliminary data.</text>
</comment>
<gene>
    <name evidence="2" type="ORF">AAE3_LOCUS12655</name>
</gene>
<keyword evidence="3" id="KW-1185">Reference proteome</keyword>
<evidence type="ECO:0008006" key="4">
    <source>
        <dbReference type="Google" id="ProtNLM"/>
    </source>
</evidence>
<dbReference type="InterPro" id="IPR032675">
    <property type="entry name" value="LRR_dom_sf"/>
</dbReference>
<reference evidence="2 3" key="1">
    <citation type="submission" date="2020-01" db="EMBL/GenBank/DDBJ databases">
        <authorList>
            <person name="Gupta K D."/>
        </authorList>
    </citation>
    <scope>NUCLEOTIDE SEQUENCE [LARGE SCALE GENOMIC DNA]</scope>
</reference>
<dbReference type="OrthoDB" id="3237066at2759"/>
<protein>
    <recommendedName>
        <fullName evidence="4">F-box domain-containing protein</fullName>
    </recommendedName>
</protein>
<organism evidence="2 3">
    <name type="scientific">Cyclocybe aegerita</name>
    <name type="common">Black poplar mushroom</name>
    <name type="synonym">Agrocybe aegerita</name>
    <dbReference type="NCBI Taxonomy" id="1973307"/>
    <lineage>
        <taxon>Eukaryota</taxon>
        <taxon>Fungi</taxon>
        <taxon>Dikarya</taxon>
        <taxon>Basidiomycota</taxon>
        <taxon>Agaricomycotina</taxon>
        <taxon>Agaricomycetes</taxon>
        <taxon>Agaricomycetidae</taxon>
        <taxon>Agaricales</taxon>
        <taxon>Agaricineae</taxon>
        <taxon>Bolbitiaceae</taxon>
        <taxon>Cyclocybe</taxon>
    </lineage>
</organism>
<dbReference type="SUPFAM" id="SSF52047">
    <property type="entry name" value="RNI-like"/>
    <property type="match status" value="1"/>
</dbReference>
<evidence type="ECO:0000256" key="1">
    <source>
        <dbReference type="SAM" id="MobiDB-lite"/>
    </source>
</evidence>
<dbReference type="AlphaFoldDB" id="A0A8S0VUK5"/>
<dbReference type="EMBL" id="CACVBS010000090">
    <property type="protein sequence ID" value="CAA7270409.1"/>
    <property type="molecule type" value="Genomic_DNA"/>
</dbReference>
<feature type="region of interest" description="Disordered" evidence="1">
    <location>
        <begin position="575"/>
        <end position="601"/>
    </location>
</feature>
<dbReference type="Gene3D" id="1.20.1280.50">
    <property type="match status" value="1"/>
</dbReference>